<dbReference type="Proteomes" id="UP000265725">
    <property type="component" value="Chromosome"/>
</dbReference>
<proteinExistence type="inferred from homology"/>
<accession>A0A385YUF8</accession>
<dbReference type="SUPFAM" id="SSF55816">
    <property type="entry name" value="5'-nucleotidase (syn. UDP-sugar hydrolase), C-terminal domain"/>
    <property type="match status" value="1"/>
</dbReference>
<dbReference type="Gene3D" id="3.90.780.10">
    <property type="entry name" value="5'-Nucleotidase, C-terminal domain"/>
    <property type="match status" value="1"/>
</dbReference>
<dbReference type="AlphaFoldDB" id="A0A385YUF8"/>
<dbReference type="CDD" id="cd01670">
    <property type="entry name" value="Death"/>
    <property type="match status" value="1"/>
</dbReference>
<evidence type="ECO:0000259" key="3">
    <source>
        <dbReference type="Pfam" id="PF00149"/>
    </source>
</evidence>
<gene>
    <name evidence="5" type="ORF">D3873_12035</name>
</gene>
<dbReference type="GO" id="GO:0008768">
    <property type="term" value="F:UDP-sugar diphosphatase activity"/>
    <property type="evidence" value="ECO:0007669"/>
    <property type="project" value="TreeGrafter"/>
</dbReference>
<dbReference type="EMBL" id="CP032418">
    <property type="protein sequence ID" value="AYC30525.1"/>
    <property type="molecule type" value="Genomic_DNA"/>
</dbReference>
<dbReference type="SUPFAM" id="SSF56300">
    <property type="entry name" value="Metallo-dependent phosphatases"/>
    <property type="match status" value="1"/>
</dbReference>
<dbReference type="GO" id="GO:0000166">
    <property type="term" value="F:nucleotide binding"/>
    <property type="evidence" value="ECO:0007669"/>
    <property type="project" value="UniProtKB-KW"/>
</dbReference>
<protein>
    <submittedName>
        <fullName evidence="5">Bifunctional metallophosphatase/5'-nucleotidase</fullName>
    </submittedName>
</protein>
<feature type="domain" description="5'-Nucleotidase C-terminal" evidence="4">
    <location>
        <begin position="317"/>
        <end position="426"/>
    </location>
</feature>
<dbReference type="GO" id="GO:0009166">
    <property type="term" value="P:nucleotide catabolic process"/>
    <property type="evidence" value="ECO:0007669"/>
    <property type="project" value="InterPro"/>
</dbReference>
<keyword evidence="2" id="KW-0378">Hydrolase</keyword>
<evidence type="ECO:0000313" key="6">
    <source>
        <dbReference type="Proteomes" id="UP000265725"/>
    </source>
</evidence>
<dbReference type="InterPro" id="IPR008334">
    <property type="entry name" value="5'-Nucleotdase_C"/>
</dbReference>
<dbReference type="GO" id="GO:0008253">
    <property type="term" value="F:5'-nucleotidase activity"/>
    <property type="evidence" value="ECO:0007669"/>
    <property type="project" value="TreeGrafter"/>
</dbReference>
<dbReference type="Pfam" id="PF00149">
    <property type="entry name" value="Metallophos"/>
    <property type="match status" value="1"/>
</dbReference>
<organism evidence="5 6">
    <name type="scientific">Paenisporosarcina cavernae</name>
    <dbReference type="NCBI Taxonomy" id="2320858"/>
    <lineage>
        <taxon>Bacteria</taxon>
        <taxon>Bacillati</taxon>
        <taxon>Bacillota</taxon>
        <taxon>Bacilli</taxon>
        <taxon>Bacillales</taxon>
        <taxon>Caryophanaceae</taxon>
        <taxon>Paenisporosarcina</taxon>
    </lineage>
</organism>
<keyword evidence="6" id="KW-1185">Reference proteome</keyword>
<name>A0A385YUF8_9BACL</name>
<feature type="domain" description="Calcineurin-like phosphoesterase" evidence="3">
    <location>
        <begin position="16"/>
        <end position="218"/>
    </location>
</feature>
<evidence type="ECO:0000256" key="2">
    <source>
        <dbReference type="RuleBase" id="RU362119"/>
    </source>
</evidence>
<dbReference type="PANTHER" id="PTHR11575:SF23">
    <property type="entry name" value="5-NUCLEOTIDASE FAMILY PROTEIN"/>
    <property type="match status" value="1"/>
</dbReference>
<dbReference type="GO" id="GO:0030288">
    <property type="term" value="C:outer membrane-bounded periplasmic space"/>
    <property type="evidence" value="ECO:0007669"/>
    <property type="project" value="TreeGrafter"/>
</dbReference>
<dbReference type="OrthoDB" id="9793179at2"/>
<evidence type="ECO:0000256" key="1">
    <source>
        <dbReference type="ARBA" id="ARBA00022729"/>
    </source>
</evidence>
<dbReference type="InterPro" id="IPR006179">
    <property type="entry name" value="5_nucleotidase/apyrase"/>
</dbReference>
<comment type="similarity">
    <text evidence="2">Belongs to the 5'-nucleotidase family.</text>
</comment>
<evidence type="ECO:0000259" key="4">
    <source>
        <dbReference type="Pfam" id="PF02872"/>
    </source>
</evidence>
<keyword evidence="2" id="KW-0547">Nucleotide-binding</keyword>
<dbReference type="PANTHER" id="PTHR11575">
    <property type="entry name" value="5'-NUCLEOTIDASE-RELATED"/>
    <property type="match status" value="1"/>
</dbReference>
<dbReference type="PRINTS" id="PR01607">
    <property type="entry name" value="APYRASEFAMLY"/>
</dbReference>
<reference evidence="6" key="1">
    <citation type="submission" date="2018-09" db="EMBL/GenBank/DDBJ databases">
        <authorList>
            <person name="Zhu H."/>
        </authorList>
    </citation>
    <scope>NUCLEOTIDE SEQUENCE [LARGE SCALE GENOMIC DNA]</scope>
    <source>
        <strain evidence="6">K2R23-3</strain>
    </source>
</reference>
<dbReference type="InterPro" id="IPR004843">
    <property type="entry name" value="Calcineurin-like_PHP"/>
</dbReference>
<dbReference type="InterPro" id="IPR029052">
    <property type="entry name" value="Metallo-depent_PP-like"/>
</dbReference>
<keyword evidence="1" id="KW-0732">Signal</keyword>
<dbReference type="InterPro" id="IPR036907">
    <property type="entry name" value="5'-Nucleotdase_C_sf"/>
</dbReference>
<evidence type="ECO:0000313" key="5">
    <source>
        <dbReference type="EMBL" id="AYC30525.1"/>
    </source>
</evidence>
<dbReference type="Gene3D" id="3.60.21.10">
    <property type="match status" value="1"/>
</dbReference>
<dbReference type="KEGG" id="paek:D3873_12035"/>
<sequence length="471" mass="52112">MATPFRLEGVIMKQTLTILHTNDVHASYAQFVRQASYIKKRKQELEVAGEAYLLIDAGDHLDMSVDECLATRGSVHLEMLEELQYDAMTVGNNELIRVPPEEIRELSKSSSVAWLLANIKEADGSVIGGMKPSLLIEKAGIQIGIIGTSDQFEDLYENKYGYRNEETVSVIQQQAEQLREQGAQLILHLSHLGFEEDRRIAKELVGFVDIVVGGHSHTVVETPVMQDGVYIAQAGSLGNYVGELQVELEDGKLGLVEGYLKEIDEEVPEDPAMLAIWRNAQQETATFLGEKLTVLETALSHEEVLREMATSLQGVWSADIGLMYGGGFLGGLDAGVVTRGDIFSKCRSMHSPIVMELRGDAIISLIRDHKKPEYMAKPIYGNGFRPQGTMIGTLGFSGVTWDDMNGEISNVRIGEESLEETRIYTVGTGTPMLYEEVCGYPGVRDASLVDIKNRKMVKDVFLEYCRVKGNV</sequence>
<dbReference type="Pfam" id="PF02872">
    <property type="entry name" value="5_nucleotid_C"/>
    <property type="match status" value="1"/>
</dbReference>